<evidence type="ECO:0000256" key="6">
    <source>
        <dbReference type="HAMAP-Rule" id="MF_00304"/>
    </source>
</evidence>
<dbReference type="GO" id="GO:0009229">
    <property type="term" value="P:thiamine diphosphate biosynthetic process"/>
    <property type="evidence" value="ECO:0007669"/>
    <property type="project" value="UniProtKB-UniRule"/>
</dbReference>
<feature type="binding site" description="in other chain" evidence="6">
    <location>
        <begin position="56"/>
        <end position="57"/>
    </location>
    <ligand>
        <name>NAD(+)</name>
        <dbReference type="ChEBI" id="CHEBI:57540"/>
        <note>ligand shared between two adjacent protomers</note>
    </ligand>
</feature>
<dbReference type="GO" id="GO:0005506">
    <property type="term" value="F:iron ion binding"/>
    <property type="evidence" value="ECO:0007669"/>
    <property type="project" value="UniProtKB-UniRule"/>
</dbReference>
<keyword evidence="4 6" id="KW-0408">Iron</keyword>
<dbReference type="GO" id="GO:0052837">
    <property type="term" value="P:thiazole biosynthetic process"/>
    <property type="evidence" value="ECO:0007669"/>
    <property type="project" value="UniProtKB-UniRule"/>
</dbReference>
<feature type="binding site" evidence="6">
    <location>
        <begin position="156"/>
        <end position="158"/>
    </location>
    <ligand>
        <name>NAD(+)</name>
        <dbReference type="ChEBI" id="CHEBI:57540"/>
        <note>ligand shared between two adjacent protomers</note>
    </ligand>
</feature>
<keyword evidence="3 6" id="KW-0784">Thiamine biosynthesis</keyword>
<reference evidence="7" key="1">
    <citation type="journal article" date="2020" name="ISME J.">
        <title>Gammaproteobacteria mediating utilization of methyl-, sulfur- and petroleum organic compounds in deep ocean hydrothermal plumes.</title>
        <authorList>
            <person name="Zhou Z."/>
            <person name="Liu Y."/>
            <person name="Pan J."/>
            <person name="Cron B.R."/>
            <person name="Toner B.M."/>
            <person name="Anantharaman K."/>
            <person name="Breier J.A."/>
            <person name="Dick G.J."/>
            <person name="Li M."/>
        </authorList>
    </citation>
    <scope>NUCLEOTIDE SEQUENCE</scope>
    <source>
        <strain evidence="7">SZUA-1435</strain>
    </source>
</reference>
<evidence type="ECO:0000256" key="5">
    <source>
        <dbReference type="ARBA" id="ARBA00023027"/>
    </source>
</evidence>
<feature type="binding site" description="in other chain" evidence="6">
    <location>
        <position position="223"/>
    </location>
    <ligand>
        <name>NAD(+)</name>
        <dbReference type="ChEBI" id="CHEBI:57540"/>
        <note>ligand shared between two adjacent protomers</note>
    </ligand>
</feature>
<dbReference type="UniPathway" id="UPA00060"/>
<dbReference type="Pfam" id="PF01946">
    <property type="entry name" value="Thi4"/>
    <property type="match status" value="1"/>
</dbReference>
<keyword evidence="2 6" id="KW-0479">Metal-binding</keyword>
<feature type="binding site" evidence="6">
    <location>
        <position position="233"/>
    </location>
    <ligand>
        <name>glycine</name>
        <dbReference type="ChEBI" id="CHEBI:57305"/>
    </ligand>
</feature>
<feature type="binding site" evidence="6">
    <location>
        <position position="158"/>
    </location>
    <ligand>
        <name>Fe cation</name>
        <dbReference type="ChEBI" id="CHEBI:24875"/>
        <note>ligand shared between two adjacent protomers</note>
    </ligand>
</feature>
<dbReference type="InterPro" id="IPR022828">
    <property type="entry name" value="Thi4_prok"/>
</dbReference>
<comment type="cofactor">
    <cofactor evidence="6">
        <name>Fe(2+)</name>
        <dbReference type="ChEBI" id="CHEBI:29033"/>
    </cofactor>
</comment>
<proteinExistence type="inferred from homology"/>
<gene>
    <name evidence="6" type="primary">thi4</name>
    <name evidence="7" type="ORF">EYH02_04895</name>
</gene>
<comment type="function">
    <text evidence="6">Involved in the biosynthesis of the thiazole moiety of thiamine. Catalyzes the conversion of NAD and glycine to adenosine diphosphate 5-(2-hydroxyethyl)-4-methylthiazole-2-carboxylate (ADT), an adenylated thiazole intermediate, using free sulfide as a source of sulfur.</text>
</comment>
<comment type="pathway">
    <text evidence="6">Cofactor biosynthesis; thiamine diphosphate biosynthesis.</text>
</comment>
<feature type="binding site" description="in other chain" evidence="6">
    <location>
        <position position="173"/>
    </location>
    <ligand>
        <name>Fe cation</name>
        <dbReference type="ChEBI" id="CHEBI:24875"/>
        <note>ligand shared between two adjacent protomers</note>
    </ligand>
</feature>
<comment type="catalytic activity">
    <reaction evidence="6">
        <text>hydrogen sulfide + glycine + NAD(+) = ADP-5-ethyl-4-methylthiazole-2-carboxylate + nicotinamide + 3 H2O + H(+)</text>
        <dbReference type="Rhea" id="RHEA:55704"/>
        <dbReference type="ChEBI" id="CHEBI:15377"/>
        <dbReference type="ChEBI" id="CHEBI:15378"/>
        <dbReference type="ChEBI" id="CHEBI:17154"/>
        <dbReference type="ChEBI" id="CHEBI:29919"/>
        <dbReference type="ChEBI" id="CHEBI:57305"/>
        <dbReference type="ChEBI" id="CHEBI:57540"/>
        <dbReference type="ChEBI" id="CHEBI:139151"/>
        <dbReference type="EC" id="2.4.2.59"/>
    </reaction>
</comment>
<comment type="caution">
    <text evidence="6">Lacks conserved residue(s) required for the propagation of feature annotation.</text>
</comment>
<keyword evidence="1 6" id="KW-0808">Transferase</keyword>
<dbReference type="PRINTS" id="PR00419">
    <property type="entry name" value="ADXRDTASE"/>
</dbReference>
<accession>A0A832YYR1</accession>
<dbReference type="InterPro" id="IPR002922">
    <property type="entry name" value="Thi4_fam"/>
</dbReference>
<feature type="binding site" description="in other chain" evidence="6">
    <location>
        <position position="37"/>
    </location>
    <ligand>
        <name>NAD(+)</name>
        <dbReference type="ChEBI" id="CHEBI:57540"/>
        <note>ligand shared between two adjacent protomers</note>
    </ligand>
</feature>
<protein>
    <recommendedName>
        <fullName evidence="6">Thiamine thiazole synthase</fullName>
        <ecNumber evidence="6">2.4.2.59</ecNumber>
    </recommendedName>
</protein>
<dbReference type="HAMAP" id="MF_00304">
    <property type="entry name" value="Thi4"/>
    <property type="match status" value="1"/>
</dbReference>
<dbReference type="GO" id="GO:0009228">
    <property type="term" value="P:thiamine biosynthetic process"/>
    <property type="evidence" value="ECO:0007669"/>
    <property type="project" value="UniProtKB-KW"/>
</dbReference>
<comment type="similarity">
    <text evidence="6">Belongs to the THI4 family.</text>
</comment>
<dbReference type="Gene3D" id="3.50.50.60">
    <property type="entry name" value="FAD/NAD(P)-binding domain"/>
    <property type="match status" value="1"/>
</dbReference>
<dbReference type="EMBL" id="DQTV01000091">
    <property type="protein sequence ID" value="HIP57386.1"/>
    <property type="molecule type" value="Genomic_DNA"/>
</dbReference>
<evidence type="ECO:0000256" key="2">
    <source>
        <dbReference type="ARBA" id="ARBA00022723"/>
    </source>
</evidence>
<dbReference type="PANTHER" id="PTHR43422:SF3">
    <property type="entry name" value="THIAMINE THIAZOLE SYNTHASE"/>
    <property type="match status" value="1"/>
</dbReference>
<evidence type="ECO:0000256" key="4">
    <source>
        <dbReference type="ARBA" id="ARBA00023004"/>
    </source>
</evidence>
<keyword evidence="5 6" id="KW-0520">NAD</keyword>
<organism evidence="7 8">
    <name type="scientific">Ignisphaera aggregans</name>
    <dbReference type="NCBI Taxonomy" id="334771"/>
    <lineage>
        <taxon>Archaea</taxon>
        <taxon>Thermoproteota</taxon>
        <taxon>Thermoprotei</taxon>
        <taxon>Desulfurococcales</taxon>
        <taxon>Desulfurococcaceae</taxon>
        <taxon>Ignisphaera</taxon>
    </lineage>
</organism>
<dbReference type="PANTHER" id="PTHR43422">
    <property type="entry name" value="THIAMINE THIAZOLE SYNTHASE"/>
    <property type="match status" value="1"/>
</dbReference>
<dbReference type="AlphaFoldDB" id="A0A832YYR1"/>
<evidence type="ECO:0000256" key="3">
    <source>
        <dbReference type="ARBA" id="ARBA00022977"/>
    </source>
</evidence>
<comment type="subunit">
    <text evidence="6">Homooctamer; tetramer of dimers.</text>
</comment>
<dbReference type="InterPro" id="IPR036188">
    <property type="entry name" value="FAD/NAD-bd_sf"/>
</dbReference>
<name>A0A832YYR1_9CREN</name>
<comment type="caution">
    <text evidence="7">The sequence shown here is derived from an EMBL/GenBank/DDBJ whole genome shotgun (WGS) entry which is preliminary data.</text>
</comment>
<dbReference type="EC" id="2.4.2.59" evidence="6"/>
<evidence type="ECO:0000313" key="7">
    <source>
        <dbReference type="EMBL" id="HIP57386.1"/>
    </source>
</evidence>
<dbReference type="NCBIfam" id="TIGR00292">
    <property type="entry name" value="sulfide-dependent adenosine diphosphate thiazole synthase"/>
    <property type="match status" value="1"/>
</dbReference>
<feature type="binding site" description="in other chain" evidence="6">
    <location>
        <position position="128"/>
    </location>
    <ligand>
        <name>NAD(+)</name>
        <dbReference type="ChEBI" id="CHEBI:57540"/>
        <note>ligand shared between two adjacent protomers</note>
    </ligand>
</feature>
<evidence type="ECO:0000313" key="8">
    <source>
        <dbReference type="Proteomes" id="UP000605805"/>
    </source>
</evidence>
<sequence length="258" mass="27628">MSEPLESKITRVIVKAASKDWEEIAHTDVVIVGAGPAGMTAAKYLAQQGFKVVVFERRLCFGGGIGGGGMLFHRIVVDGRALPILKDFGIRVLEEIDGLYVLDPVEFMAKLAVGAIEAGAKIVHGVYVEDVIFRENPLRIAGVAIQWNAVQLSGLHVDPLFVYSRAVVDATGHDAEVVRVVARKLPELKLVVPGERSAYAEQGESIIVEKTGEVVPGLYVAGMAVAAVYGIPRMGPIFSGMLLSGKRVAELIARNLSK</sequence>
<feature type="binding site" description="in other chain" evidence="6">
    <location>
        <position position="64"/>
    </location>
    <ligand>
        <name>NAD(+)</name>
        <dbReference type="ChEBI" id="CHEBI:57540"/>
        <note>ligand shared between two adjacent protomers</note>
    </ligand>
</feature>
<dbReference type="SUPFAM" id="SSF51905">
    <property type="entry name" value="FAD/NAD(P)-binding domain"/>
    <property type="match status" value="1"/>
</dbReference>
<evidence type="ECO:0000256" key="1">
    <source>
        <dbReference type="ARBA" id="ARBA00022679"/>
    </source>
</evidence>
<dbReference type="GO" id="GO:0016763">
    <property type="term" value="F:pentosyltransferase activity"/>
    <property type="evidence" value="ECO:0007669"/>
    <property type="project" value="UniProtKB-UniRule"/>
</dbReference>
<dbReference type="Proteomes" id="UP000605805">
    <property type="component" value="Unassembled WGS sequence"/>
</dbReference>